<feature type="domain" description="Small acidic protein-like" evidence="4">
    <location>
        <begin position="25"/>
        <end position="92"/>
    </location>
</feature>
<gene>
    <name evidence="5" type="ORF">CVLEPA_LOCUS3182</name>
</gene>
<comment type="similarity">
    <text evidence="1">Belongs to the SMAP family.</text>
</comment>
<protein>
    <recommendedName>
        <fullName evidence="2">Small acidic protein</fullName>
    </recommendedName>
</protein>
<feature type="compositionally biased region" description="Basic and acidic residues" evidence="3">
    <location>
        <begin position="48"/>
        <end position="69"/>
    </location>
</feature>
<feature type="compositionally biased region" description="Basic and acidic residues" evidence="3">
    <location>
        <begin position="125"/>
        <end position="141"/>
    </location>
</feature>
<dbReference type="PANTHER" id="PTHR22175:SF0">
    <property type="entry name" value="SMALL ACIDIC PROTEIN"/>
    <property type="match status" value="1"/>
</dbReference>
<dbReference type="InterPro" id="IPR026714">
    <property type="entry name" value="SMAP"/>
</dbReference>
<evidence type="ECO:0000259" key="4">
    <source>
        <dbReference type="Pfam" id="PF15477"/>
    </source>
</evidence>
<dbReference type="InterPro" id="IPR028124">
    <property type="entry name" value="SMAP_dom"/>
</dbReference>
<feature type="region of interest" description="Disordered" evidence="3">
    <location>
        <begin position="45"/>
        <end position="155"/>
    </location>
</feature>
<feature type="region of interest" description="Disordered" evidence="3">
    <location>
        <begin position="1"/>
        <end position="28"/>
    </location>
</feature>
<dbReference type="Pfam" id="PF15477">
    <property type="entry name" value="SMAP"/>
    <property type="match status" value="1"/>
</dbReference>
<proteinExistence type="inferred from homology"/>
<name>A0ABP0F0Z9_CLALP</name>
<evidence type="ECO:0000313" key="5">
    <source>
        <dbReference type="EMBL" id="CAK8673388.1"/>
    </source>
</evidence>
<evidence type="ECO:0000256" key="2">
    <source>
        <dbReference type="ARBA" id="ARBA00016161"/>
    </source>
</evidence>
<dbReference type="PANTHER" id="PTHR22175">
    <property type="entry name" value="SMALL ACIDIC PROTEIN-RELATED"/>
    <property type="match status" value="1"/>
</dbReference>
<feature type="compositionally biased region" description="Basic residues" evidence="3">
    <location>
        <begin position="111"/>
        <end position="121"/>
    </location>
</feature>
<keyword evidence="6" id="KW-1185">Reference proteome</keyword>
<dbReference type="Proteomes" id="UP001642483">
    <property type="component" value="Unassembled WGS sequence"/>
</dbReference>
<evidence type="ECO:0000313" key="6">
    <source>
        <dbReference type="Proteomes" id="UP001642483"/>
    </source>
</evidence>
<evidence type="ECO:0000256" key="1">
    <source>
        <dbReference type="ARBA" id="ARBA00006502"/>
    </source>
</evidence>
<evidence type="ECO:0000256" key="3">
    <source>
        <dbReference type="SAM" id="MobiDB-lite"/>
    </source>
</evidence>
<accession>A0ABP0F0Z9</accession>
<reference evidence="5 6" key="1">
    <citation type="submission" date="2024-02" db="EMBL/GenBank/DDBJ databases">
        <authorList>
            <person name="Daric V."/>
            <person name="Darras S."/>
        </authorList>
    </citation>
    <scope>NUCLEOTIDE SEQUENCE [LARGE SCALE GENOMIC DNA]</scope>
</reference>
<sequence length="169" mass="19089">MEGSEVKHKDTGTQELAMKPEEDVLESDDKREKLLRLLGGKKISNESAAKEWITKTRSSKDEEAIKEGLEAQYQTSLSHRLSGAARRHEGIGFEKSSSKLSESEERSNSSSRRRSRSRSPIKSHAASDDKRHENDSAHHESPTNTDNKSCKPAVLDKKNFYMQFTKAKE</sequence>
<organism evidence="5 6">
    <name type="scientific">Clavelina lepadiformis</name>
    <name type="common">Light-bulb sea squirt</name>
    <name type="synonym">Ascidia lepadiformis</name>
    <dbReference type="NCBI Taxonomy" id="159417"/>
    <lineage>
        <taxon>Eukaryota</taxon>
        <taxon>Metazoa</taxon>
        <taxon>Chordata</taxon>
        <taxon>Tunicata</taxon>
        <taxon>Ascidiacea</taxon>
        <taxon>Aplousobranchia</taxon>
        <taxon>Clavelinidae</taxon>
        <taxon>Clavelina</taxon>
    </lineage>
</organism>
<dbReference type="EMBL" id="CAWYQH010000002">
    <property type="protein sequence ID" value="CAK8673388.1"/>
    <property type="molecule type" value="Genomic_DNA"/>
</dbReference>
<comment type="caution">
    <text evidence="5">The sequence shown here is derived from an EMBL/GenBank/DDBJ whole genome shotgun (WGS) entry which is preliminary data.</text>
</comment>